<dbReference type="Gene3D" id="3.10.50.40">
    <property type="match status" value="1"/>
</dbReference>
<dbReference type="GO" id="GO:0003755">
    <property type="term" value="F:peptidyl-prolyl cis-trans isomerase activity"/>
    <property type="evidence" value="ECO:0007669"/>
    <property type="project" value="UniProtKB-KW"/>
</dbReference>
<accession>A0A3B0W3Q1</accession>
<sequence>MNFKLILAGAILFSATLASAQDKTVTFDKKKTSYAIGYRMGIEFVGRSGSEFELDVEEAIRGIRDANAKKDPAVSKEDMVLNFQNYENKMQQEQLEAYKKVADKNQKRSDDFLKQNRKKKGIKELASGIQYRIIEDGVGQHPTMDSEVTIHYRGSLIGVDDMNNYQEFDSSFIRGEPKTLKVNSVLKGWQEILPLMRPGGKWQVFIPPELAYGVRGQNPIGPNEILIFDINLLDVK</sequence>
<feature type="coiled-coil region" evidence="5">
    <location>
        <begin position="76"/>
        <end position="108"/>
    </location>
</feature>
<dbReference type="InterPro" id="IPR000774">
    <property type="entry name" value="PPIase_FKBP_N"/>
</dbReference>
<keyword evidence="3" id="KW-0697">Rotamase</keyword>
<dbReference type="SUPFAM" id="SSF54534">
    <property type="entry name" value="FKBP-like"/>
    <property type="match status" value="1"/>
</dbReference>
<dbReference type="InterPro" id="IPR001179">
    <property type="entry name" value="PPIase_FKBP_dom"/>
</dbReference>
<protein>
    <recommendedName>
        <fullName evidence="2">peptidylprolyl isomerase</fullName>
        <ecNumber evidence="2">5.2.1.8</ecNumber>
    </recommendedName>
</protein>
<dbReference type="GO" id="GO:0006457">
    <property type="term" value="P:protein folding"/>
    <property type="evidence" value="ECO:0007669"/>
    <property type="project" value="InterPro"/>
</dbReference>
<gene>
    <name evidence="7" type="ORF">MNBD_GAMMA01-588</name>
</gene>
<dbReference type="AlphaFoldDB" id="A0A3B0W3Q1"/>
<dbReference type="InterPro" id="IPR046357">
    <property type="entry name" value="PPIase_dom_sf"/>
</dbReference>
<keyword evidence="4" id="KW-0413">Isomerase</keyword>
<evidence type="ECO:0000259" key="6">
    <source>
        <dbReference type="PROSITE" id="PS50059"/>
    </source>
</evidence>
<proteinExistence type="predicted"/>
<evidence type="ECO:0000256" key="4">
    <source>
        <dbReference type="ARBA" id="ARBA00023235"/>
    </source>
</evidence>
<evidence type="ECO:0000256" key="5">
    <source>
        <dbReference type="SAM" id="Coils"/>
    </source>
</evidence>
<dbReference type="InterPro" id="IPR036944">
    <property type="entry name" value="PPIase_FKBP_N_sf"/>
</dbReference>
<dbReference type="PROSITE" id="PS50059">
    <property type="entry name" value="FKBP_PPIASE"/>
    <property type="match status" value="1"/>
</dbReference>
<feature type="domain" description="PPIase FKBP-type" evidence="6">
    <location>
        <begin position="145"/>
        <end position="236"/>
    </location>
</feature>
<organism evidence="7">
    <name type="scientific">hydrothermal vent metagenome</name>
    <dbReference type="NCBI Taxonomy" id="652676"/>
    <lineage>
        <taxon>unclassified sequences</taxon>
        <taxon>metagenomes</taxon>
        <taxon>ecological metagenomes</taxon>
    </lineage>
</organism>
<evidence type="ECO:0000256" key="1">
    <source>
        <dbReference type="ARBA" id="ARBA00000971"/>
    </source>
</evidence>
<comment type="catalytic activity">
    <reaction evidence="1">
        <text>[protein]-peptidylproline (omega=180) = [protein]-peptidylproline (omega=0)</text>
        <dbReference type="Rhea" id="RHEA:16237"/>
        <dbReference type="Rhea" id="RHEA-COMP:10747"/>
        <dbReference type="Rhea" id="RHEA-COMP:10748"/>
        <dbReference type="ChEBI" id="CHEBI:83833"/>
        <dbReference type="ChEBI" id="CHEBI:83834"/>
        <dbReference type="EC" id="5.2.1.8"/>
    </reaction>
</comment>
<dbReference type="PANTHER" id="PTHR43811">
    <property type="entry name" value="FKBP-TYPE PEPTIDYL-PROLYL CIS-TRANS ISOMERASE FKPA"/>
    <property type="match status" value="1"/>
</dbReference>
<dbReference type="PANTHER" id="PTHR43811:SF57">
    <property type="entry name" value="FKBP-TYPE PEPTIDYL-PROLYL CIS-TRANS ISOMERASE FKPA-RELATED"/>
    <property type="match status" value="1"/>
</dbReference>
<evidence type="ECO:0000256" key="2">
    <source>
        <dbReference type="ARBA" id="ARBA00013194"/>
    </source>
</evidence>
<reference evidence="7" key="1">
    <citation type="submission" date="2018-06" db="EMBL/GenBank/DDBJ databases">
        <authorList>
            <person name="Zhirakovskaya E."/>
        </authorList>
    </citation>
    <scope>NUCLEOTIDE SEQUENCE</scope>
</reference>
<evidence type="ECO:0000256" key="3">
    <source>
        <dbReference type="ARBA" id="ARBA00023110"/>
    </source>
</evidence>
<dbReference type="EC" id="5.2.1.8" evidence="2"/>
<dbReference type="Gene3D" id="1.10.287.460">
    <property type="entry name" value="Peptidyl-prolyl cis-trans isomerase, FKBP-type, N-terminal domain"/>
    <property type="match status" value="1"/>
</dbReference>
<evidence type="ECO:0000313" key="7">
    <source>
        <dbReference type="EMBL" id="VAW39226.1"/>
    </source>
</evidence>
<dbReference type="Pfam" id="PF00254">
    <property type="entry name" value="FKBP_C"/>
    <property type="match status" value="1"/>
</dbReference>
<name>A0A3B0W3Q1_9ZZZZ</name>
<dbReference type="EMBL" id="UOEW01000222">
    <property type="protein sequence ID" value="VAW39226.1"/>
    <property type="molecule type" value="Genomic_DNA"/>
</dbReference>
<keyword evidence="5" id="KW-0175">Coiled coil</keyword>
<dbReference type="Pfam" id="PF01346">
    <property type="entry name" value="FKBP_N"/>
    <property type="match status" value="1"/>
</dbReference>